<keyword evidence="1 12" id="KW-0479">Metal-binding</keyword>
<evidence type="ECO:0000256" key="10">
    <source>
        <dbReference type="ARBA" id="ARBA00023204"/>
    </source>
</evidence>
<dbReference type="GO" id="GO:0008270">
    <property type="term" value="F:zinc ion binding"/>
    <property type="evidence" value="ECO:0007669"/>
    <property type="project" value="UniProtKB-KW"/>
</dbReference>
<dbReference type="GO" id="GO:0003684">
    <property type="term" value="F:damaged DNA binding"/>
    <property type="evidence" value="ECO:0007669"/>
    <property type="project" value="InterPro"/>
</dbReference>
<dbReference type="PRINTS" id="PR01874">
    <property type="entry name" value="DNAREPAIRADA"/>
</dbReference>
<dbReference type="SUPFAM" id="SSF54211">
    <property type="entry name" value="Ribosomal protein S5 domain 2-like"/>
    <property type="match status" value="1"/>
</dbReference>
<dbReference type="SUPFAM" id="SSF52540">
    <property type="entry name" value="P-loop containing nucleoside triphosphate hydrolases"/>
    <property type="match status" value="1"/>
</dbReference>
<evidence type="ECO:0000313" key="15">
    <source>
        <dbReference type="Proteomes" id="UP000229749"/>
    </source>
</evidence>
<evidence type="ECO:0000256" key="12">
    <source>
        <dbReference type="RuleBase" id="RU003555"/>
    </source>
</evidence>
<evidence type="ECO:0000256" key="2">
    <source>
        <dbReference type="ARBA" id="ARBA00022741"/>
    </source>
</evidence>
<keyword evidence="2 12" id="KW-0547">Nucleotide-binding</keyword>
<evidence type="ECO:0000256" key="8">
    <source>
        <dbReference type="ARBA" id="ARBA00023016"/>
    </source>
</evidence>
<keyword evidence="4 12" id="KW-0863">Zinc-finger</keyword>
<dbReference type="GO" id="GO:0000725">
    <property type="term" value="P:recombinational repair"/>
    <property type="evidence" value="ECO:0007669"/>
    <property type="project" value="TreeGrafter"/>
</dbReference>
<dbReference type="GO" id="GO:0016787">
    <property type="term" value="F:hydrolase activity"/>
    <property type="evidence" value="ECO:0007669"/>
    <property type="project" value="UniProtKB-KW"/>
</dbReference>
<keyword evidence="8" id="KW-0346">Stress response</keyword>
<dbReference type="Gene3D" id="3.30.230.10">
    <property type="match status" value="1"/>
</dbReference>
<dbReference type="InterPro" id="IPR027417">
    <property type="entry name" value="P-loop_NTPase"/>
</dbReference>
<name>A0A2M7XH09_9BACT</name>
<keyword evidence="7 12" id="KW-0067">ATP-binding</keyword>
<dbReference type="GO" id="GO:0005524">
    <property type="term" value="F:ATP binding"/>
    <property type="evidence" value="ECO:0007669"/>
    <property type="project" value="UniProtKB-UniRule"/>
</dbReference>
<keyword evidence="9 12" id="KW-0238">DNA-binding</keyword>
<evidence type="ECO:0000256" key="5">
    <source>
        <dbReference type="ARBA" id="ARBA00022801"/>
    </source>
</evidence>
<dbReference type="Pfam" id="PF18073">
    <property type="entry name" value="Zn_ribbon_LapB"/>
    <property type="match status" value="1"/>
</dbReference>
<comment type="caution">
    <text evidence="14">The sequence shown here is derived from an EMBL/GenBank/DDBJ whole genome shotgun (WGS) entry which is preliminary data.</text>
</comment>
<evidence type="ECO:0000259" key="13">
    <source>
        <dbReference type="PROSITE" id="PS50162"/>
    </source>
</evidence>
<dbReference type="EMBL" id="PFWS01000047">
    <property type="protein sequence ID" value="PJA47142.1"/>
    <property type="molecule type" value="Genomic_DNA"/>
</dbReference>
<dbReference type="Pfam" id="PF13541">
    <property type="entry name" value="ChlI"/>
    <property type="match status" value="1"/>
</dbReference>
<dbReference type="InterPro" id="IPR020568">
    <property type="entry name" value="Ribosomal_Su5_D2-typ_SF"/>
</dbReference>
<dbReference type="GO" id="GO:0140664">
    <property type="term" value="F:ATP-dependent DNA damage sensor activity"/>
    <property type="evidence" value="ECO:0007669"/>
    <property type="project" value="InterPro"/>
</dbReference>
<evidence type="ECO:0000256" key="4">
    <source>
        <dbReference type="ARBA" id="ARBA00022771"/>
    </source>
</evidence>
<dbReference type="InterPro" id="IPR014721">
    <property type="entry name" value="Ribsml_uS5_D2-typ_fold_subgr"/>
</dbReference>
<accession>A0A2M7XH09</accession>
<comment type="similarity">
    <text evidence="12">Belongs to the RecA family. RadA subfamily.</text>
</comment>
<evidence type="ECO:0000256" key="7">
    <source>
        <dbReference type="ARBA" id="ARBA00022840"/>
    </source>
</evidence>
<feature type="domain" description="RecA family profile 1" evidence="13">
    <location>
        <begin position="66"/>
        <end position="215"/>
    </location>
</feature>
<evidence type="ECO:0000256" key="1">
    <source>
        <dbReference type="ARBA" id="ARBA00022723"/>
    </source>
</evidence>
<dbReference type="PANTHER" id="PTHR32472:SF10">
    <property type="entry name" value="DNA REPAIR PROTEIN RADA-LIKE PROTEIN"/>
    <property type="match status" value="1"/>
</dbReference>
<evidence type="ECO:0000256" key="6">
    <source>
        <dbReference type="ARBA" id="ARBA00022833"/>
    </source>
</evidence>
<dbReference type="SMART" id="SM00382">
    <property type="entry name" value="AAA"/>
    <property type="match status" value="1"/>
</dbReference>
<dbReference type="Gene3D" id="3.40.50.300">
    <property type="entry name" value="P-loop containing nucleotide triphosphate hydrolases"/>
    <property type="match status" value="1"/>
</dbReference>
<dbReference type="GO" id="GO:0005829">
    <property type="term" value="C:cytosol"/>
    <property type="evidence" value="ECO:0007669"/>
    <property type="project" value="TreeGrafter"/>
</dbReference>
<evidence type="ECO:0000256" key="11">
    <source>
        <dbReference type="NCBIfam" id="TIGR00416"/>
    </source>
</evidence>
<dbReference type="PROSITE" id="PS50162">
    <property type="entry name" value="RECA_2"/>
    <property type="match status" value="1"/>
</dbReference>
<evidence type="ECO:0000313" key="14">
    <source>
        <dbReference type="EMBL" id="PJA47142.1"/>
    </source>
</evidence>
<dbReference type="InterPro" id="IPR041166">
    <property type="entry name" value="Rubredoxin_2"/>
</dbReference>
<keyword evidence="10 12" id="KW-0234">DNA repair</keyword>
<comment type="function">
    <text evidence="12">DNA-dependent ATPase involved in processing of recombination intermediates, plays a role in repairing DNA breaks. Stimulates the branch migration of RecA-mediated strand transfer reactions, allowing the 3' invading strand to extend heteroduplex DNA faster. Binds ssDNA in the presence of ADP but not other nucleotides, has ATPase activity that is stimulated by ssDNA and various branched DNA structures, but inhibited by SSB. Does not have RecA's homology-searching function.</text>
</comment>
<dbReference type="Pfam" id="PF13481">
    <property type="entry name" value="AAA_25"/>
    <property type="match status" value="1"/>
</dbReference>
<reference evidence="15" key="1">
    <citation type="submission" date="2017-09" db="EMBL/GenBank/DDBJ databases">
        <title>Depth-based differentiation of microbial function through sediment-hosted aquifers and enrichment of novel symbionts in the deep terrestrial subsurface.</title>
        <authorList>
            <person name="Probst A.J."/>
            <person name="Ladd B."/>
            <person name="Jarett J.K."/>
            <person name="Geller-Mcgrath D.E."/>
            <person name="Sieber C.M.K."/>
            <person name="Emerson J.B."/>
            <person name="Anantharaman K."/>
            <person name="Thomas B.C."/>
            <person name="Malmstrom R."/>
            <person name="Stieglmeier M."/>
            <person name="Klingl A."/>
            <person name="Woyke T."/>
            <person name="Ryan C.M."/>
            <person name="Banfield J.F."/>
        </authorList>
    </citation>
    <scope>NUCLEOTIDE SEQUENCE [LARGE SCALE GENOMIC DNA]</scope>
</reference>
<evidence type="ECO:0000256" key="9">
    <source>
        <dbReference type="ARBA" id="ARBA00023125"/>
    </source>
</evidence>
<protein>
    <recommendedName>
        <fullName evidence="11 12">DNA repair protein RadA</fullName>
    </recommendedName>
</protein>
<proteinExistence type="inferred from homology"/>
<dbReference type="Proteomes" id="UP000229749">
    <property type="component" value="Unassembled WGS sequence"/>
</dbReference>
<keyword evidence="5" id="KW-0378">Hydrolase</keyword>
<organism evidence="14 15">
    <name type="scientific">Candidatus Uhrbacteria bacterium CG_4_9_14_3_um_filter_36_7</name>
    <dbReference type="NCBI Taxonomy" id="1975033"/>
    <lineage>
        <taxon>Bacteria</taxon>
        <taxon>Candidatus Uhriibacteriota</taxon>
    </lineage>
</organism>
<dbReference type="InterPro" id="IPR003593">
    <property type="entry name" value="AAA+_ATPase"/>
</dbReference>
<keyword evidence="6 12" id="KW-0862">Zinc</keyword>
<dbReference type="PANTHER" id="PTHR32472">
    <property type="entry name" value="DNA REPAIR PROTEIN RADA"/>
    <property type="match status" value="1"/>
</dbReference>
<gene>
    <name evidence="14" type="ORF">CO172_03010</name>
</gene>
<keyword evidence="3 12" id="KW-0227">DNA damage</keyword>
<sequence length="442" mass="48477">MSLFTCTNCDSQFPKWYGRCPECSQWGTLVEQSNPASNSKSSKQKTSHKAIASLSIQQNQKIKDQASFRLRTQNTEVDRVLGGGIVPGSLLLLSGEPGRGKSTLAAMLACSLFKSSSHVLYISGEESLIQLKERFLRLSLAFDQVHYLEAHPIETIIATIEKELPTFVIIDSIQTIGSQVLEAPLASPNLVRYITNLLLTFTKQTNIPILLIGQVTKEGSLAGPKTLEHLVDVVLSLEGDSVHALRFLRSSKNRFGSTGEVGVFEMTNHGLIALENPSKHFLQERVAVPGSVLTATLEGSRVFLVEVQALVEKNAYSVPIRRASGFDQNRLMMLCAILSKRASLSLQDHDVYINVVGGIELHEPASDLAVCAAILSAKTNKIQEYPVIYLGEVGLGGELRSVPLLEQRVKECKRFGIKEIIVPMRQKLPQTKGITQISELSS</sequence>
<dbReference type="AlphaFoldDB" id="A0A2M7XH09"/>
<evidence type="ECO:0000256" key="3">
    <source>
        <dbReference type="ARBA" id="ARBA00022763"/>
    </source>
</evidence>
<dbReference type="InterPro" id="IPR004504">
    <property type="entry name" value="DNA_repair_RadA"/>
</dbReference>
<dbReference type="NCBIfam" id="TIGR00416">
    <property type="entry name" value="sms"/>
    <property type="match status" value="1"/>
</dbReference>
<dbReference type="InterPro" id="IPR020588">
    <property type="entry name" value="RecA_ATP-bd"/>
</dbReference>